<dbReference type="SUPFAM" id="SSF49785">
    <property type="entry name" value="Galactose-binding domain-like"/>
    <property type="match status" value="1"/>
</dbReference>
<keyword evidence="1" id="KW-1015">Disulfide bond</keyword>
<dbReference type="PRINTS" id="PR00421">
    <property type="entry name" value="THIOREDOXIN"/>
</dbReference>
<dbReference type="GeneID" id="20678520"/>
<evidence type="ECO:0000256" key="1">
    <source>
        <dbReference type="ARBA" id="ARBA00023157"/>
    </source>
</evidence>
<sequence>MTTITDIQSKAQLDALLEQRKDSLVVIDFHATWCGPCHAIAPRFNELSREFTSAAFVRVDVDQVPEVAQQYSVSAMPTFLFIRNKGVVATLKGAMPKQLEDLVLAHSQAPAAASSSAAAASSSSGSNGASSDPSLLEHLDLSQVNCLNEAATHTLKGIVSQKKFNTTKEFLLSDADEQLLLNIEFNQVVRVRSIVIQSSILAQAPKSIKLFVNRPSLGFDDVEDAQEPEAAQVLELTEEQVKEGKPIQLRFVRFQAVNSLHIFVASNQGGEDETRIDAVDVFGILSGVTRDLSGLRKTDD</sequence>
<feature type="domain" description="PITH" evidence="3">
    <location>
        <begin position="124"/>
        <end position="300"/>
    </location>
</feature>
<dbReference type="InParanoid" id="W4KIV6"/>
<dbReference type="EMBL" id="KI925455">
    <property type="protein sequence ID" value="ETW85649.1"/>
    <property type="molecule type" value="Genomic_DNA"/>
</dbReference>
<dbReference type="FunCoup" id="W4KIV6">
    <property type="interactions" value="640"/>
</dbReference>
<dbReference type="InterPro" id="IPR037047">
    <property type="entry name" value="PITH_dom_sf"/>
</dbReference>
<dbReference type="KEGG" id="hir:HETIRDRAFT_60718"/>
<dbReference type="SUPFAM" id="SSF52833">
    <property type="entry name" value="Thioredoxin-like"/>
    <property type="match status" value="1"/>
</dbReference>
<accession>W4KIV6</accession>
<dbReference type="STRING" id="747525.W4KIV6"/>
<gene>
    <name evidence="4" type="primary">TRX4</name>
    <name evidence="4" type="ORF">HETIRDRAFT_60718</name>
</gene>
<proteinExistence type="predicted"/>
<dbReference type="InterPro" id="IPR010400">
    <property type="entry name" value="PITH_dom"/>
</dbReference>
<dbReference type="OrthoDB" id="10263751at2759"/>
<dbReference type="AlphaFoldDB" id="W4KIV6"/>
<dbReference type="RefSeq" id="XP_009541851.1">
    <property type="nucleotide sequence ID" value="XM_009543556.1"/>
</dbReference>
<dbReference type="Gene3D" id="2.60.120.470">
    <property type="entry name" value="PITH domain"/>
    <property type="match status" value="1"/>
</dbReference>
<keyword evidence="5" id="KW-1185">Reference proteome</keyword>
<dbReference type="Pfam" id="PF06201">
    <property type="entry name" value="PITH"/>
    <property type="match status" value="1"/>
</dbReference>
<dbReference type="Gene3D" id="3.40.30.10">
    <property type="entry name" value="Glutaredoxin"/>
    <property type="match status" value="1"/>
</dbReference>
<dbReference type="PANTHER" id="PTHR46115">
    <property type="entry name" value="THIOREDOXIN-LIKE PROTEIN 1"/>
    <property type="match status" value="1"/>
</dbReference>
<evidence type="ECO:0000313" key="4">
    <source>
        <dbReference type="EMBL" id="ETW85649.1"/>
    </source>
</evidence>
<evidence type="ECO:0000313" key="5">
    <source>
        <dbReference type="Proteomes" id="UP000030671"/>
    </source>
</evidence>
<name>W4KIV6_HETIT</name>
<reference evidence="4 5" key="1">
    <citation type="journal article" date="2012" name="New Phytol.">
        <title>Insight into trade-off between wood decay and parasitism from the genome of a fungal forest pathogen.</title>
        <authorList>
            <person name="Olson A."/>
            <person name="Aerts A."/>
            <person name="Asiegbu F."/>
            <person name="Belbahri L."/>
            <person name="Bouzid O."/>
            <person name="Broberg A."/>
            <person name="Canback B."/>
            <person name="Coutinho P.M."/>
            <person name="Cullen D."/>
            <person name="Dalman K."/>
            <person name="Deflorio G."/>
            <person name="van Diepen L.T."/>
            <person name="Dunand C."/>
            <person name="Duplessis S."/>
            <person name="Durling M."/>
            <person name="Gonthier P."/>
            <person name="Grimwood J."/>
            <person name="Fossdal C.G."/>
            <person name="Hansson D."/>
            <person name="Henrissat B."/>
            <person name="Hietala A."/>
            <person name="Himmelstrand K."/>
            <person name="Hoffmeister D."/>
            <person name="Hogberg N."/>
            <person name="James T.Y."/>
            <person name="Karlsson M."/>
            <person name="Kohler A."/>
            <person name="Kues U."/>
            <person name="Lee Y.H."/>
            <person name="Lin Y.C."/>
            <person name="Lind M."/>
            <person name="Lindquist E."/>
            <person name="Lombard V."/>
            <person name="Lucas S."/>
            <person name="Lunden K."/>
            <person name="Morin E."/>
            <person name="Murat C."/>
            <person name="Park J."/>
            <person name="Raffaello T."/>
            <person name="Rouze P."/>
            <person name="Salamov A."/>
            <person name="Schmutz J."/>
            <person name="Solheim H."/>
            <person name="Stahlberg J."/>
            <person name="Velez H."/>
            <person name="de Vries R.P."/>
            <person name="Wiebenga A."/>
            <person name="Woodward S."/>
            <person name="Yakovlev I."/>
            <person name="Garbelotto M."/>
            <person name="Martin F."/>
            <person name="Grigoriev I.V."/>
            <person name="Stenlid J."/>
        </authorList>
    </citation>
    <scope>NUCLEOTIDE SEQUENCE [LARGE SCALE GENOMIC DNA]</scope>
    <source>
        <strain evidence="4 5">TC 32-1</strain>
    </source>
</reference>
<organism evidence="4 5">
    <name type="scientific">Heterobasidion irregulare (strain TC 32-1)</name>
    <dbReference type="NCBI Taxonomy" id="747525"/>
    <lineage>
        <taxon>Eukaryota</taxon>
        <taxon>Fungi</taxon>
        <taxon>Dikarya</taxon>
        <taxon>Basidiomycota</taxon>
        <taxon>Agaricomycotina</taxon>
        <taxon>Agaricomycetes</taxon>
        <taxon>Russulales</taxon>
        <taxon>Bondarzewiaceae</taxon>
        <taxon>Heterobasidion</taxon>
        <taxon>Heterobasidion annosum species complex</taxon>
    </lineage>
</organism>
<evidence type="ECO:0000259" key="3">
    <source>
        <dbReference type="PROSITE" id="PS51532"/>
    </source>
</evidence>
<dbReference type="PROSITE" id="PS00194">
    <property type="entry name" value="THIOREDOXIN_1"/>
    <property type="match status" value="1"/>
</dbReference>
<dbReference type="Pfam" id="PF00085">
    <property type="entry name" value="Thioredoxin"/>
    <property type="match status" value="1"/>
</dbReference>
<dbReference type="InterPro" id="IPR036249">
    <property type="entry name" value="Thioredoxin-like_sf"/>
</dbReference>
<protein>
    <submittedName>
        <fullName evidence="4">Thioredoxin-like protein</fullName>
    </submittedName>
</protein>
<dbReference type="PROSITE" id="PS51352">
    <property type="entry name" value="THIOREDOXIN_2"/>
    <property type="match status" value="1"/>
</dbReference>
<dbReference type="CDD" id="cd02947">
    <property type="entry name" value="TRX_family"/>
    <property type="match status" value="1"/>
</dbReference>
<dbReference type="eggNOG" id="KOG0908">
    <property type="taxonomic scope" value="Eukaryota"/>
</dbReference>
<dbReference type="PROSITE" id="PS51532">
    <property type="entry name" value="PITH"/>
    <property type="match status" value="1"/>
</dbReference>
<evidence type="ECO:0000259" key="2">
    <source>
        <dbReference type="PROSITE" id="PS51352"/>
    </source>
</evidence>
<dbReference type="Proteomes" id="UP000030671">
    <property type="component" value="Unassembled WGS sequence"/>
</dbReference>
<dbReference type="GO" id="GO:0005737">
    <property type="term" value="C:cytoplasm"/>
    <property type="evidence" value="ECO:0007669"/>
    <property type="project" value="UniProtKB-ARBA"/>
</dbReference>
<dbReference type="InterPro" id="IPR017937">
    <property type="entry name" value="Thioredoxin_CS"/>
</dbReference>
<dbReference type="InterPro" id="IPR013766">
    <property type="entry name" value="Thioredoxin_domain"/>
</dbReference>
<feature type="domain" description="Thioredoxin" evidence="2">
    <location>
        <begin position="1"/>
        <end position="112"/>
    </location>
</feature>
<dbReference type="InterPro" id="IPR008979">
    <property type="entry name" value="Galactose-bd-like_sf"/>
</dbReference>
<dbReference type="HOGENOM" id="CLU_072377_0_1_1"/>